<sequence>LMGQQVTVPLYRVMVRLDQQTVNAYGKPVGLLPGMTLQADILLDRRRLIDWVLEPLYGFGRRFMGAPAPTAAHA</sequence>
<protein>
    <submittedName>
        <fullName evidence="1">Secretion protein</fullName>
    </submittedName>
</protein>
<proteinExistence type="predicted"/>
<organism evidence="1">
    <name type="scientific">mine drainage metagenome</name>
    <dbReference type="NCBI Taxonomy" id="410659"/>
    <lineage>
        <taxon>unclassified sequences</taxon>
        <taxon>metagenomes</taxon>
        <taxon>ecological metagenomes</taxon>
    </lineage>
</organism>
<reference evidence="1" key="1">
    <citation type="submission" date="2013-08" db="EMBL/GenBank/DDBJ databases">
        <authorList>
            <person name="Mendez C."/>
            <person name="Richter M."/>
            <person name="Ferrer M."/>
            <person name="Sanchez J."/>
        </authorList>
    </citation>
    <scope>NUCLEOTIDE SEQUENCE</scope>
</reference>
<feature type="non-terminal residue" evidence="1">
    <location>
        <position position="1"/>
    </location>
</feature>
<gene>
    <name evidence="1" type="ORF">B2A_10627</name>
</gene>
<evidence type="ECO:0000313" key="1">
    <source>
        <dbReference type="EMBL" id="EQD41522.1"/>
    </source>
</evidence>
<dbReference type="EMBL" id="AUZZ01007653">
    <property type="protein sequence ID" value="EQD41522.1"/>
    <property type="molecule type" value="Genomic_DNA"/>
</dbReference>
<reference evidence="1" key="2">
    <citation type="journal article" date="2014" name="ISME J.">
        <title>Microbial stratification in low pH oxic and suboxic macroscopic growths along an acid mine drainage.</title>
        <authorList>
            <person name="Mendez-Garcia C."/>
            <person name="Mesa V."/>
            <person name="Sprenger R.R."/>
            <person name="Richter M."/>
            <person name="Diez M.S."/>
            <person name="Solano J."/>
            <person name="Bargiela R."/>
            <person name="Golyshina O.V."/>
            <person name="Manteca A."/>
            <person name="Ramos J.L."/>
            <person name="Gallego J.R."/>
            <person name="Llorente I."/>
            <person name="Martins Dos Santos V.A."/>
            <person name="Jensen O.N."/>
            <person name="Pelaez A.I."/>
            <person name="Sanchez J."/>
            <person name="Ferrer M."/>
        </authorList>
    </citation>
    <scope>NUCLEOTIDE SEQUENCE</scope>
</reference>
<dbReference type="AlphaFoldDB" id="T0ZBR9"/>
<accession>T0ZBR9</accession>
<comment type="caution">
    <text evidence="1">The sequence shown here is derived from an EMBL/GenBank/DDBJ whole genome shotgun (WGS) entry which is preliminary data.</text>
</comment>
<name>T0ZBR9_9ZZZZ</name>